<dbReference type="PANTHER" id="PTHR48094">
    <property type="entry name" value="PROTEIN/NUCLEIC ACID DEGLYCASE DJ-1-RELATED"/>
    <property type="match status" value="1"/>
</dbReference>
<dbReference type="CDD" id="cd03135">
    <property type="entry name" value="GATase1_DJ-1"/>
    <property type="match status" value="1"/>
</dbReference>
<evidence type="ECO:0000313" key="2">
    <source>
        <dbReference type="EMBL" id="XCG76731.1"/>
    </source>
</evidence>
<dbReference type="SUPFAM" id="SSF52317">
    <property type="entry name" value="Class I glutamine amidotransferase-like"/>
    <property type="match status" value="1"/>
</dbReference>
<feature type="domain" description="DJ-1/PfpI" evidence="1">
    <location>
        <begin position="29"/>
        <end position="203"/>
    </location>
</feature>
<dbReference type="GO" id="GO:0005737">
    <property type="term" value="C:cytoplasm"/>
    <property type="evidence" value="ECO:0007669"/>
    <property type="project" value="TreeGrafter"/>
</dbReference>
<name>A0AAU8EB51_9PSED</name>
<organism evidence="2">
    <name type="scientific">Pseudomonas sp. MYb327</name>
    <dbReference type="NCBI Taxonomy" id="2745230"/>
    <lineage>
        <taxon>Bacteria</taxon>
        <taxon>Pseudomonadati</taxon>
        <taxon>Pseudomonadota</taxon>
        <taxon>Gammaproteobacteria</taxon>
        <taxon>Pseudomonadales</taxon>
        <taxon>Pseudomonadaceae</taxon>
        <taxon>Pseudomonas</taxon>
    </lineage>
</organism>
<dbReference type="EMBL" id="CP159258">
    <property type="protein sequence ID" value="XCG76731.1"/>
    <property type="molecule type" value="Genomic_DNA"/>
</dbReference>
<protein>
    <submittedName>
        <fullName evidence="2">DJ-1/PfpI family protein</fullName>
    </submittedName>
</protein>
<dbReference type="RefSeq" id="WP_339552268.1">
    <property type="nucleotide sequence ID" value="NZ_CP159258.1"/>
</dbReference>
<gene>
    <name evidence="2" type="ORF">ABVN21_11885</name>
</gene>
<dbReference type="InterPro" id="IPR050325">
    <property type="entry name" value="Prot/Nucl_acid_deglycase"/>
</dbReference>
<dbReference type="AlphaFoldDB" id="A0AAU8EB51"/>
<dbReference type="InterPro" id="IPR002818">
    <property type="entry name" value="DJ-1/PfpI"/>
</dbReference>
<dbReference type="Pfam" id="PF01965">
    <property type="entry name" value="DJ-1_PfpI"/>
    <property type="match status" value="1"/>
</dbReference>
<dbReference type="PANTHER" id="PTHR48094:SF5">
    <property type="entry name" value="PROTEIN DJ-1 HOMOLOG"/>
    <property type="match status" value="1"/>
</dbReference>
<proteinExistence type="predicted"/>
<sequence length="234" mass="25365">MAVLSNAVKAEHGHTHSSISNSGGSYLMKRVLMLLANGVEPMEMAAFTDVLGWANLLGDHPVELVNAGLRRKIVTTFGLTLNPSFLLSDLDLSSFDALALPGGFEPSGFYEEALSEPFLTTIRHFVEVGKPVASVCVSSVCLGVAGVLRDRNATTYHQEGGKRKNQLLETGARFVDRPVVVDDQIITSSGPGTATEVAFVLLEKLTSVENAAFIRKKMRFATPDRDWYETPQVP</sequence>
<evidence type="ECO:0000259" key="1">
    <source>
        <dbReference type="Pfam" id="PF01965"/>
    </source>
</evidence>
<reference evidence="2" key="1">
    <citation type="submission" date="2024-06" db="EMBL/GenBank/DDBJ databases">
        <title>The Caenorhabditis elegans bacterial microbiome influences microsporidia infection through nutrient limitation and inhibiting parasite invasion.</title>
        <authorList>
            <person name="Tamim El Jarkass H."/>
            <person name="Castelblanco S."/>
            <person name="Kaur M."/>
            <person name="Wan Y.C."/>
            <person name="Ellis A.E."/>
            <person name="Sheldon R.D."/>
            <person name="Lien E.C."/>
            <person name="Burton N.O."/>
            <person name="Wright G.D."/>
            <person name="Reinke A.W."/>
        </authorList>
    </citation>
    <scope>NUCLEOTIDE SEQUENCE</scope>
    <source>
        <strain evidence="2">MYb327</strain>
    </source>
</reference>
<dbReference type="InterPro" id="IPR029062">
    <property type="entry name" value="Class_I_gatase-like"/>
</dbReference>
<dbReference type="Gene3D" id="3.40.50.880">
    <property type="match status" value="1"/>
</dbReference>
<accession>A0AAU8EB51</accession>